<dbReference type="GO" id="GO:0004842">
    <property type="term" value="F:ubiquitin-protein transferase activity"/>
    <property type="evidence" value="ECO:0007669"/>
    <property type="project" value="InterPro"/>
</dbReference>
<dbReference type="InterPro" id="IPR000569">
    <property type="entry name" value="HECT_dom"/>
</dbReference>
<keyword evidence="1" id="KW-0808">Transferase</keyword>
<keyword evidence="6" id="KW-1185">Reference proteome</keyword>
<dbReference type="Proteomes" id="UP000472276">
    <property type="component" value="Unassembled WGS sequence"/>
</dbReference>
<evidence type="ECO:0000256" key="1">
    <source>
        <dbReference type="ARBA" id="ARBA00022679"/>
    </source>
</evidence>
<reference evidence="5" key="3">
    <citation type="submission" date="2025-09" db="UniProtKB">
        <authorList>
            <consortium name="Ensembl"/>
        </authorList>
    </citation>
    <scope>IDENTIFICATION</scope>
</reference>
<proteinExistence type="predicted"/>
<organism evidence="5 6">
    <name type="scientific">Oreochromis aureus</name>
    <name type="common">Israeli tilapia</name>
    <name type="synonym">Chromis aureus</name>
    <dbReference type="NCBI Taxonomy" id="47969"/>
    <lineage>
        <taxon>Eukaryota</taxon>
        <taxon>Metazoa</taxon>
        <taxon>Chordata</taxon>
        <taxon>Craniata</taxon>
        <taxon>Vertebrata</taxon>
        <taxon>Euteleostomi</taxon>
        <taxon>Actinopterygii</taxon>
        <taxon>Neopterygii</taxon>
        <taxon>Teleostei</taxon>
        <taxon>Neoteleostei</taxon>
        <taxon>Acanthomorphata</taxon>
        <taxon>Ovalentaria</taxon>
        <taxon>Cichlomorphae</taxon>
        <taxon>Cichliformes</taxon>
        <taxon>Cichlidae</taxon>
        <taxon>African cichlids</taxon>
        <taxon>Pseudocrenilabrinae</taxon>
        <taxon>Oreochromini</taxon>
        <taxon>Oreochromis</taxon>
    </lineage>
</organism>
<evidence type="ECO:0000313" key="6">
    <source>
        <dbReference type="Proteomes" id="UP000472276"/>
    </source>
</evidence>
<sequence>MAASSSGGPSKPQINKMITEEYPKMDGVQAWLLQKSSGGQGRRKLVAIPPDVNGYTGRLIRNVSSAGKTLLYVVPLQQDLDLTPLPSDAAEFQTMPKASCQVCKESMPLHILALHVNNCVKSQSTEEEDETDVQLLSVMNSPSFCREPLDMKQDMKECPICLCCFPVNEIAQHASLCGERPEDTSTHMTDVYVSTDSECSVPSNRTDPLTDLVSEADVLQWLSSQVDTSKDFRICITRNDLVQRGFIQWQRQKKGSPVNKLHVTFIGEAGIDTGALSKEFLTEMMHGIETRLFEGSGKKGKSPVYSISDLENSFYRTAGEVFSVSLAQGGPPPCFLRSWCYQFLATGNFDALKLTKDDVDDTEYRSLIEKVEVADNLTDLTEDIVSCGYTGLVKLDKRDSIIRSFVVHATVHLTPMLQQIRTGMKIYNLLEVIGRHESLCSNLFVPRDENDDTAPDADYLMSILEPELSERGSPRHAKENAIINFFQDFLENLESSDQDKDKKSCEYGIQDLQDQDQEEHWSSKHQPPRMSVPAIMQWLTGQRHKPCLPSERANFKIHVRFEHQCKDTMPEHYICYPLVSACTNTIFFPVAHMNSYTEFTEVMTTAVTMGRDFSRV</sequence>
<keyword evidence="2 3" id="KW-0833">Ubl conjugation pathway</keyword>
<reference evidence="5" key="2">
    <citation type="submission" date="2025-08" db="UniProtKB">
        <authorList>
            <consortium name="Ensembl"/>
        </authorList>
    </citation>
    <scope>IDENTIFICATION</scope>
</reference>
<accession>A0AAZ1XJF1</accession>
<dbReference type="PROSITE" id="PS50237">
    <property type="entry name" value="HECT"/>
    <property type="match status" value="1"/>
</dbReference>
<gene>
    <name evidence="5" type="primary">LOC120432705</name>
</gene>
<evidence type="ECO:0000256" key="2">
    <source>
        <dbReference type="ARBA" id="ARBA00022786"/>
    </source>
</evidence>
<comment type="caution">
    <text evidence="3">Lacks conserved residue(s) required for the propagation of feature annotation.</text>
</comment>
<evidence type="ECO:0000256" key="3">
    <source>
        <dbReference type="PROSITE-ProRule" id="PRU00104"/>
    </source>
</evidence>
<dbReference type="SUPFAM" id="SSF56204">
    <property type="entry name" value="Hect, E3 ligase catalytic domain"/>
    <property type="match status" value="1"/>
</dbReference>
<dbReference type="Ensembl" id="ENSOABT00000066414.1">
    <property type="protein sequence ID" value="ENSOABP00000067747.1"/>
    <property type="gene ID" value="ENSOABG00000026852.1"/>
</dbReference>
<feature type="domain" description="HECT" evidence="4">
    <location>
        <begin position="253"/>
        <end position="284"/>
    </location>
</feature>
<dbReference type="AlphaFoldDB" id="A0AAZ1XJF1"/>
<reference evidence="6" key="1">
    <citation type="submission" date="2020-03" db="EMBL/GenBank/DDBJ databases">
        <title>Evolution of repeat sequences and sex chromosomes of tilapia species revealed by chromosome-level genomes.</title>
        <authorList>
            <person name="Xu L."/>
            <person name="Tao W."/>
            <person name="Wang D."/>
            <person name="Zhou Q."/>
        </authorList>
    </citation>
    <scope>NUCLEOTIDE SEQUENCE [LARGE SCALE GENOMIC DNA]</scope>
    <source>
        <strain evidence="6">Israel</strain>
    </source>
</reference>
<dbReference type="Gene3D" id="3.90.1750.10">
    <property type="entry name" value="Hect, E3 ligase catalytic domains"/>
    <property type="match status" value="1"/>
</dbReference>
<evidence type="ECO:0000259" key="4">
    <source>
        <dbReference type="PROSITE" id="PS50237"/>
    </source>
</evidence>
<evidence type="ECO:0000313" key="5">
    <source>
        <dbReference type="Ensembl" id="ENSOABP00000067747.1"/>
    </source>
</evidence>
<dbReference type="InterPro" id="IPR035983">
    <property type="entry name" value="Hect_E3_ubiquitin_ligase"/>
</dbReference>
<name>A0AAZ1XJF1_OREAU</name>
<protein>
    <recommendedName>
        <fullName evidence="4">HECT domain-containing protein</fullName>
    </recommendedName>
</protein>